<dbReference type="RefSeq" id="WP_163064725.1">
    <property type="nucleotide sequence ID" value="NZ_CP048649.1"/>
</dbReference>
<name>A0A858BSM0_9FIRM</name>
<proteinExistence type="predicted"/>
<accession>A0A858BSM0</accession>
<reference evidence="1 2" key="1">
    <citation type="submission" date="2020-02" db="EMBL/GenBank/DDBJ databases">
        <authorList>
            <person name="Kim Y.B."/>
            <person name="Roh S.W."/>
        </authorList>
    </citation>
    <scope>NUCLEOTIDE SEQUENCE [LARGE SCALE GENOMIC DNA]</scope>
    <source>
        <strain evidence="1 2">DSM 103574</strain>
    </source>
</reference>
<sequence>MLSIEEYIAKRKKEDRLDEFDGKFKDENLKICVNYIFEYFMNYISITEFEMKSIIKDERVEEYRKTLRAYEPEIIEWLTNIYDKSGKYANRIIGNMLEKYDFFSIFNTESEFREVSYELYKRITKRIPELKGQSEMIFQFIKAYHKKRAHAEGFSDYTFSNSILNWLEQTRKKYGVNIAVFAYKWLDQLYENKDLWPNTNRKDRFGQSEYDYTQKRNVFNLESLYRNIPKKAFIRGKKQELEALMMYIWLHNYCRDENGYWDEYSQKVLPIIDLQDKAQV</sequence>
<dbReference type="KEGG" id="abut:Ami103574_00045"/>
<gene>
    <name evidence="1" type="ORF">Ami103574_00045</name>
</gene>
<keyword evidence="2" id="KW-1185">Reference proteome</keyword>
<evidence type="ECO:0000313" key="2">
    <source>
        <dbReference type="Proteomes" id="UP000466848"/>
    </source>
</evidence>
<dbReference type="EMBL" id="CP048649">
    <property type="protein sequence ID" value="QIB67804.1"/>
    <property type="molecule type" value="Genomic_DNA"/>
</dbReference>
<organism evidence="1 2">
    <name type="scientific">Aminipila butyrica</name>
    <dbReference type="NCBI Taxonomy" id="433296"/>
    <lineage>
        <taxon>Bacteria</taxon>
        <taxon>Bacillati</taxon>
        <taxon>Bacillota</taxon>
        <taxon>Clostridia</taxon>
        <taxon>Peptostreptococcales</taxon>
        <taxon>Anaerovoracaceae</taxon>
        <taxon>Aminipila</taxon>
    </lineage>
</organism>
<dbReference type="Proteomes" id="UP000466848">
    <property type="component" value="Chromosome"/>
</dbReference>
<protein>
    <submittedName>
        <fullName evidence="1">Uncharacterized protein</fullName>
    </submittedName>
</protein>
<dbReference type="AlphaFoldDB" id="A0A858BSM0"/>
<evidence type="ECO:0000313" key="1">
    <source>
        <dbReference type="EMBL" id="QIB67804.1"/>
    </source>
</evidence>